<keyword evidence="8" id="KW-0456">Lyase</keyword>
<evidence type="ECO:0000256" key="5">
    <source>
        <dbReference type="ARBA" id="ARBA00037410"/>
    </source>
</evidence>
<dbReference type="PROSITE" id="PS51520">
    <property type="entry name" value="NSP2PRO"/>
    <property type="match status" value="1"/>
</dbReference>
<dbReference type="InterPro" id="IPR029045">
    <property type="entry name" value="ClpP/crotonase-like_dom_sf"/>
</dbReference>
<dbReference type="InterPro" id="IPR052377">
    <property type="entry name" value="Mitochondrial_ECH-domain"/>
</dbReference>
<evidence type="ECO:0000256" key="1">
    <source>
        <dbReference type="ARBA" id="ARBA00005254"/>
    </source>
</evidence>
<dbReference type="RefSeq" id="WP_346336680.1">
    <property type="nucleotide sequence ID" value="NZ_JBBYXI010000002.1"/>
</dbReference>
<organism evidence="8 9">
    <name type="scientific">Hohaiivirga grylli</name>
    <dbReference type="NCBI Taxonomy" id="3133970"/>
    <lineage>
        <taxon>Bacteria</taxon>
        <taxon>Pseudomonadati</taxon>
        <taxon>Pseudomonadota</taxon>
        <taxon>Alphaproteobacteria</taxon>
        <taxon>Hyphomicrobiales</taxon>
        <taxon>Methylobacteriaceae</taxon>
        <taxon>Hohaiivirga</taxon>
    </lineage>
</organism>
<name>A0ABV0BKH4_9HYPH</name>
<evidence type="ECO:0000313" key="8">
    <source>
        <dbReference type="EMBL" id="MEN3930681.1"/>
    </source>
</evidence>
<protein>
    <recommendedName>
        <fullName evidence="6">Enoyl-CoA hydratase domain-containing protein 3, mitochondrial</fullName>
    </recommendedName>
</protein>
<keyword evidence="9" id="KW-1185">Reference proteome</keyword>
<evidence type="ECO:0000259" key="7">
    <source>
        <dbReference type="PROSITE" id="PS51520"/>
    </source>
</evidence>
<dbReference type="EMBL" id="JBBYXI010000002">
    <property type="protein sequence ID" value="MEN3930681.1"/>
    <property type="molecule type" value="Genomic_DNA"/>
</dbReference>
<dbReference type="Gene3D" id="3.90.226.10">
    <property type="entry name" value="2-enoyl-CoA Hydratase, Chain A, domain 1"/>
    <property type="match status" value="1"/>
</dbReference>
<dbReference type="Gene3D" id="1.10.12.10">
    <property type="entry name" value="Lyase 2-enoyl-coa Hydratase, Chain A, domain 2"/>
    <property type="match status" value="1"/>
</dbReference>
<dbReference type="CDD" id="cd06558">
    <property type="entry name" value="crotonase-like"/>
    <property type="match status" value="1"/>
</dbReference>
<dbReference type="Proteomes" id="UP001418637">
    <property type="component" value="Unassembled WGS sequence"/>
</dbReference>
<keyword evidence="3" id="KW-0809">Transit peptide</keyword>
<dbReference type="InterPro" id="IPR014748">
    <property type="entry name" value="Enoyl-CoA_hydra_C"/>
</dbReference>
<dbReference type="SUPFAM" id="SSF52096">
    <property type="entry name" value="ClpP/crotonase"/>
    <property type="match status" value="1"/>
</dbReference>
<keyword evidence="2" id="KW-0276">Fatty acid metabolism</keyword>
<keyword evidence="4" id="KW-0443">Lipid metabolism</keyword>
<sequence length="267" mass="29495">MDMHSPTEILQTVRKDQVLLVRLNNPKARNALSEEMIELITSVLEETAQSKDIRAVILAASGPAFCAGHDLKGLTSHRQDDDQGHNYFSYLLTLCSDMMQRIVELPQPVIAAVEGIASAAGCQLVASCDLAVASHSSRFCTPGVNIGVFCSTPMVALSRNLSRKHAMEMLTLGEMFSAEDAHRFGLINRVVPDGQAEAEALNLAQIIADKSHVALKIGKKAFYEQLEKPQREAYRYVVEVMAENMMHQHAEEGINAFIEKRSPCWDK</sequence>
<dbReference type="InterPro" id="IPR002620">
    <property type="entry name" value="Alphavirus_nsp2pro"/>
</dbReference>
<dbReference type="InterPro" id="IPR001753">
    <property type="entry name" value="Enoyl-CoA_hydra/iso"/>
</dbReference>
<feature type="domain" description="Peptidase C9" evidence="7">
    <location>
        <begin position="255"/>
        <end position="267"/>
    </location>
</feature>
<evidence type="ECO:0000256" key="6">
    <source>
        <dbReference type="ARBA" id="ARBA00040545"/>
    </source>
</evidence>
<evidence type="ECO:0000313" key="9">
    <source>
        <dbReference type="Proteomes" id="UP001418637"/>
    </source>
</evidence>
<dbReference type="NCBIfam" id="NF006008">
    <property type="entry name" value="PRK08139.1"/>
    <property type="match status" value="1"/>
</dbReference>
<dbReference type="GO" id="GO:0004300">
    <property type="term" value="F:enoyl-CoA hydratase activity"/>
    <property type="evidence" value="ECO:0007669"/>
    <property type="project" value="UniProtKB-EC"/>
</dbReference>
<evidence type="ECO:0000256" key="2">
    <source>
        <dbReference type="ARBA" id="ARBA00022832"/>
    </source>
</evidence>
<evidence type="ECO:0000256" key="3">
    <source>
        <dbReference type="ARBA" id="ARBA00022946"/>
    </source>
</evidence>
<gene>
    <name evidence="8" type="ORF">WJT86_06330</name>
</gene>
<comment type="caution">
    <text evidence="8">The sequence shown here is derived from an EMBL/GenBank/DDBJ whole genome shotgun (WGS) entry which is preliminary data.</text>
</comment>
<dbReference type="Pfam" id="PF00378">
    <property type="entry name" value="ECH_1"/>
    <property type="match status" value="1"/>
</dbReference>
<accession>A0ABV0BKH4</accession>
<dbReference type="PANTHER" id="PTHR43602:SF1">
    <property type="entry name" value="ENOYL-COA HYDRATASE DOMAIN-CONTAINING PROTEIN 3, MITOCHONDRIAL"/>
    <property type="match status" value="1"/>
</dbReference>
<evidence type="ECO:0000256" key="4">
    <source>
        <dbReference type="ARBA" id="ARBA00023098"/>
    </source>
</evidence>
<reference evidence="8 9" key="1">
    <citation type="submission" date="2024-04" db="EMBL/GenBank/DDBJ databases">
        <title>A novel species isolated from cricket.</title>
        <authorList>
            <person name="Wang H.-C."/>
        </authorList>
    </citation>
    <scope>NUCLEOTIDE SEQUENCE [LARGE SCALE GENOMIC DNA]</scope>
    <source>
        <strain evidence="8 9">WL0021</strain>
    </source>
</reference>
<comment type="similarity">
    <text evidence="1">Belongs to the enoyl-CoA hydratase/isomerase family.</text>
</comment>
<comment type="function">
    <text evidence="5">May play a role in fatty acid biosynthesis and insulin sensitivity.</text>
</comment>
<proteinExistence type="inferred from homology"/>
<dbReference type="PANTHER" id="PTHR43602">
    <property type="match status" value="1"/>
</dbReference>